<dbReference type="AlphaFoldDB" id="A0A7W8J4T7"/>
<evidence type="ECO:0000256" key="1">
    <source>
        <dbReference type="SAM" id="MobiDB-lite"/>
    </source>
</evidence>
<feature type="region of interest" description="Disordered" evidence="1">
    <location>
        <begin position="122"/>
        <end position="144"/>
    </location>
</feature>
<name>A0A7W8J4T7_9BACT</name>
<dbReference type="EMBL" id="JACHDZ010000001">
    <property type="protein sequence ID" value="MBB5342653.1"/>
    <property type="molecule type" value="Genomic_DNA"/>
</dbReference>
<gene>
    <name evidence="2" type="ORF">HDF10_000603</name>
</gene>
<comment type="caution">
    <text evidence="2">The sequence shown here is derived from an EMBL/GenBank/DDBJ whole genome shotgun (WGS) entry which is preliminary data.</text>
</comment>
<proteinExistence type="predicted"/>
<reference evidence="2 3" key="1">
    <citation type="submission" date="2020-08" db="EMBL/GenBank/DDBJ databases">
        <title>Genomic Encyclopedia of Type Strains, Phase IV (KMG-V): Genome sequencing to study the core and pangenomes of soil and plant-associated prokaryotes.</title>
        <authorList>
            <person name="Whitman W."/>
        </authorList>
    </citation>
    <scope>NUCLEOTIDE SEQUENCE [LARGE SCALE GENOMIC DNA]</scope>
    <source>
        <strain evidence="2 3">M8US30</strain>
    </source>
</reference>
<protein>
    <submittedName>
        <fullName evidence="2">Uncharacterized protein</fullName>
    </submittedName>
</protein>
<organism evidence="2 3">
    <name type="scientific">Tunturiibacter lichenicola</name>
    <dbReference type="NCBI Taxonomy" id="2051959"/>
    <lineage>
        <taxon>Bacteria</taxon>
        <taxon>Pseudomonadati</taxon>
        <taxon>Acidobacteriota</taxon>
        <taxon>Terriglobia</taxon>
        <taxon>Terriglobales</taxon>
        <taxon>Acidobacteriaceae</taxon>
        <taxon>Tunturiibacter</taxon>
    </lineage>
</organism>
<evidence type="ECO:0000313" key="3">
    <source>
        <dbReference type="Proteomes" id="UP000569092"/>
    </source>
</evidence>
<sequence length="144" mass="15834">MVGWAGLQEFVCGSYWLLWVWQLGARRGGRAQDADVPILHVYANTIQIPVLVLGQDRKKIGPIAPSRFSVSRDGGIVEFPRPYNSTRGKHQFVVTIANSNAFIRSTGISLPLQDAKVLADPSTIRSDPSLAPEEGTRRILTPPQ</sequence>
<dbReference type="Proteomes" id="UP000569092">
    <property type="component" value="Unassembled WGS sequence"/>
</dbReference>
<accession>A0A7W8J4T7</accession>
<evidence type="ECO:0000313" key="2">
    <source>
        <dbReference type="EMBL" id="MBB5342653.1"/>
    </source>
</evidence>